<evidence type="ECO:0008006" key="3">
    <source>
        <dbReference type="Google" id="ProtNLM"/>
    </source>
</evidence>
<dbReference type="Gene3D" id="3.40.630.30">
    <property type="match status" value="1"/>
</dbReference>
<dbReference type="EMBL" id="JACCFK010000001">
    <property type="protein sequence ID" value="NYI87602.1"/>
    <property type="molecule type" value="Genomic_DNA"/>
</dbReference>
<keyword evidence="2" id="KW-1185">Reference proteome</keyword>
<dbReference type="Proteomes" id="UP000549616">
    <property type="component" value="Unassembled WGS sequence"/>
</dbReference>
<organism evidence="1 2">
    <name type="scientific">Amycolatopsis endophytica</name>
    <dbReference type="NCBI Taxonomy" id="860233"/>
    <lineage>
        <taxon>Bacteria</taxon>
        <taxon>Bacillati</taxon>
        <taxon>Actinomycetota</taxon>
        <taxon>Actinomycetes</taxon>
        <taxon>Pseudonocardiales</taxon>
        <taxon>Pseudonocardiaceae</taxon>
        <taxon>Amycolatopsis</taxon>
    </lineage>
</organism>
<name>A0A853AY69_9PSEU</name>
<evidence type="ECO:0000313" key="2">
    <source>
        <dbReference type="Proteomes" id="UP000549616"/>
    </source>
</evidence>
<comment type="caution">
    <text evidence="1">The sequence shown here is derived from an EMBL/GenBank/DDBJ whole genome shotgun (WGS) entry which is preliminary data.</text>
</comment>
<gene>
    <name evidence="1" type="ORF">HNR02_000925</name>
</gene>
<proteinExistence type="predicted"/>
<dbReference type="AlphaFoldDB" id="A0A853AY69"/>
<evidence type="ECO:0000313" key="1">
    <source>
        <dbReference type="EMBL" id="NYI87602.1"/>
    </source>
</evidence>
<accession>A0A853AY69</accession>
<sequence length="111" mass="12231">MEPVEINAGRYYLRQLRADDLLDDRPLLREAGVTAPAQYVARRAREWARDESYSWAIAEPTTGELLGEVVLGTDGTVEVWSFPENADAARDVTAAVARFGSGALGLRIRLP</sequence>
<protein>
    <recommendedName>
        <fullName evidence="3">GNAT family N-acetyltransferase</fullName>
    </recommendedName>
</protein>
<reference evidence="1 2" key="1">
    <citation type="submission" date="2020-07" db="EMBL/GenBank/DDBJ databases">
        <title>Sequencing the genomes of 1000 actinobacteria strains.</title>
        <authorList>
            <person name="Klenk H.-P."/>
        </authorList>
    </citation>
    <scope>NUCLEOTIDE SEQUENCE [LARGE SCALE GENOMIC DNA]</scope>
    <source>
        <strain evidence="1 2">DSM 104006</strain>
    </source>
</reference>